<dbReference type="NCBIfam" id="NF045973">
    <property type="entry name" value="conju_CD1115"/>
    <property type="match status" value="1"/>
</dbReference>
<dbReference type="AlphaFoldDB" id="A0A1I0HGZ4"/>
<accession>A0A1I0HGZ4</accession>
<name>A0A1I0HGZ4_9FIRM</name>
<feature type="domain" description="TraD/TraG TraM recognition site" evidence="6">
    <location>
        <begin position="59"/>
        <end position="176"/>
    </location>
</feature>
<evidence type="ECO:0000256" key="2">
    <source>
        <dbReference type="ARBA" id="ARBA00022475"/>
    </source>
</evidence>
<dbReference type="Proteomes" id="UP000182121">
    <property type="component" value="Unassembled WGS sequence"/>
</dbReference>
<dbReference type="InterPro" id="IPR051539">
    <property type="entry name" value="T4SS-coupling_protein"/>
</dbReference>
<dbReference type="Pfam" id="PF12696">
    <property type="entry name" value="TraG-D_C"/>
    <property type="match status" value="1"/>
</dbReference>
<evidence type="ECO:0000256" key="4">
    <source>
        <dbReference type="ARBA" id="ARBA00022989"/>
    </source>
</evidence>
<evidence type="ECO:0000259" key="6">
    <source>
        <dbReference type="Pfam" id="PF12696"/>
    </source>
</evidence>
<dbReference type="CDD" id="cd01127">
    <property type="entry name" value="TrwB_TraG_TraD_VirD4"/>
    <property type="match status" value="1"/>
</dbReference>
<dbReference type="SUPFAM" id="SSF52540">
    <property type="entry name" value="P-loop containing nucleoside triphosphate hydrolases"/>
    <property type="match status" value="1"/>
</dbReference>
<dbReference type="InterPro" id="IPR032689">
    <property type="entry name" value="TraG-D_C"/>
</dbReference>
<keyword evidence="5" id="KW-0472">Membrane</keyword>
<protein>
    <submittedName>
        <fullName evidence="7">Type IV secretion system protein VirD4</fullName>
    </submittedName>
</protein>
<keyword evidence="4" id="KW-1133">Transmembrane helix</keyword>
<evidence type="ECO:0000313" key="8">
    <source>
        <dbReference type="Proteomes" id="UP000182121"/>
    </source>
</evidence>
<dbReference type="InterPro" id="IPR027417">
    <property type="entry name" value="P-loop_NTPase"/>
</dbReference>
<keyword evidence="2" id="KW-1003">Cell membrane</keyword>
<dbReference type="GO" id="GO:0005886">
    <property type="term" value="C:plasma membrane"/>
    <property type="evidence" value="ECO:0007669"/>
    <property type="project" value="UniProtKB-SubCell"/>
</dbReference>
<evidence type="ECO:0000256" key="5">
    <source>
        <dbReference type="ARBA" id="ARBA00023136"/>
    </source>
</evidence>
<gene>
    <name evidence="7" type="ORF">SAMN05216521_10283</name>
</gene>
<reference evidence="7 8" key="1">
    <citation type="submission" date="2016-10" db="EMBL/GenBank/DDBJ databases">
        <authorList>
            <person name="Varghese N."/>
            <person name="Submissions S."/>
        </authorList>
    </citation>
    <scope>NUCLEOTIDE SEQUENCE [LARGE SCALE GENOMIC DNA]</scope>
    <source>
        <strain evidence="7 8">NLAE-zl-C196</strain>
    </source>
</reference>
<proteinExistence type="predicted"/>
<dbReference type="Gene3D" id="3.40.50.300">
    <property type="entry name" value="P-loop containing nucleotide triphosphate hydrolases"/>
    <property type="match status" value="1"/>
</dbReference>
<sequence>MEDDELELDTIGDKKTALFLIMSDTDTTFNFILAMVQSQLINLLCDRADDKYGGRLPVHVRLILDEFANIGQIPNFDKLIATIRSREISASIILQSQSQLKAIYKDAAEIISDNCDCTLFLSGRGKNAKEIAEVLGKETIDSYNQSENRGAQTSHGLNYQKLGKELMSQDEIATMDGGKCILQVRGVRPFFSEKYDITRHPRYKYLSDADKKNTFDVDSYLSSLRRKKRRVITEDEPFDLYDIELSDEDFAAE</sequence>
<dbReference type="PANTHER" id="PTHR37937">
    <property type="entry name" value="CONJUGATIVE TRANSFER: DNA TRANSPORT"/>
    <property type="match status" value="1"/>
</dbReference>
<organism evidence="7 8">
    <name type="scientific">Enterocloster clostridioformis</name>
    <dbReference type="NCBI Taxonomy" id="1531"/>
    <lineage>
        <taxon>Bacteria</taxon>
        <taxon>Bacillati</taxon>
        <taxon>Bacillota</taxon>
        <taxon>Clostridia</taxon>
        <taxon>Lachnospirales</taxon>
        <taxon>Lachnospiraceae</taxon>
        <taxon>Enterocloster</taxon>
    </lineage>
</organism>
<comment type="caution">
    <text evidence="7">The sequence shown here is derived from an EMBL/GenBank/DDBJ whole genome shotgun (WGS) entry which is preliminary data.</text>
</comment>
<evidence type="ECO:0000313" key="7">
    <source>
        <dbReference type="EMBL" id="SET83157.1"/>
    </source>
</evidence>
<comment type="subcellular location">
    <subcellularLocation>
        <location evidence="1">Cell membrane</location>
        <topology evidence="1">Multi-pass membrane protein</topology>
    </subcellularLocation>
</comment>
<keyword evidence="3" id="KW-0812">Transmembrane</keyword>
<evidence type="ECO:0000256" key="3">
    <source>
        <dbReference type="ARBA" id="ARBA00022692"/>
    </source>
</evidence>
<evidence type="ECO:0000256" key="1">
    <source>
        <dbReference type="ARBA" id="ARBA00004651"/>
    </source>
</evidence>
<dbReference type="PANTHER" id="PTHR37937:SF1">
    <property type="entry name" value="CONJUGATIVE TRANSFER: DNA TRANSPORT"/>
    <property type="match status" value="1"/>
</dbReference>
<dbReference type="EMBL" id="FOIO01000028">
    <property type="protein sequence ID" value="SET83157.1"/>
    <property type="molecule type" value="Genomic_DNA"/>
</dbReference>